<dbReference type="GO" id="GO:0016709">
    <property type="term" value="F:oxidoreductase activity, acting on paired donors, with incorporation or reduction of molecular oxygen, NAD(P)H as one donor, and incorporation of one atom of oxygen"/>
    <property type="evidence" value="ECO:0007669"/>
    <property type="project" value="UniProtKB-ARBA"/>
</dbReference>
<accession>A0A8J3Y5G9</accession>
<evidence type="ECO:0000313" key="5">
    <source>
        <dbReference type="EMBL" id="GIJ01895.1"/>
    </source>
</evidence>
<keyword evidence="2" id="KW-0285">Flavoprotein</keyword>
<dbReference type="InterPro" id="IPR036188">
    <property type="entry name" value="FAD/NAD-bd_sf"/>
</dbReference>
<organism evidence="5 6">
    <name type="scientific">Spirilliplanes yamanashiensis</name>
    <dbReference type="NCBI Taxonomy" id="42233"/>
    <lineage>
        <taxon>Bacteria</taxon>
        <taxon>Bacillati</taxon>
        <taxon>Actinomycetota</taxon>
        <taxon>Actinomycetes</taxon>
        <taxon>Micromonosporales</taxon>
        <taxon>Micromonosporaceae</taxon>
        <taxon>Spirilliplanes</taxon>
    </lineage>
</organism>
<dbReference type="Gene3D" id="3.50.50.60">
    <property type="entry name" value="FAD/NAD(P)-binding domain"/>
    <property type="match status" value="1"/>
</dbReference>
<dbReference type="PANTHER" id="PTHR43004:SF19">
    <property type="entry name" value="BINDING MONOOXYGENASE, PUTATIVE (JCVI)-RELATED"/>
    <property type="match status" value="1"/>
</dbReference>
<dbReference type="InterPro" id="IPR002938">
    <property type="entry name" value="FAD-bd"/>
</dbReference>
<dbReference type="Proteomes" id="UP000652013">
    <property type="component" value="Unassembled WGS sequence"/>
</dbReference>
<dbReference type="EMBL" id="BOOY01000006">
    <property type="protein sequence ID" value="GIJ01895.1"/>
    <property type="molecule type" value="Genomic_DNA"/>
</dbReference>
<dbReference type="PRINTS" id="PR00420">
    <property type="entry name" value="RNGMNOXGNASE"/>
</dbReference>
<keyword evidence="3" id="KW-0274">FAD</keyword>
<reference evidence="5" key="1">
    <citation type="submission" date="2021-01" db="EMBL/GenBank/DDBJ databases">
        <title>Whole genome shotgun sequence of Spirilliplanes yamanashiensis NBRC 15828.</title>
        <authorList>
            <person name="Komaki H."/>
            <person name="Tamura T."/>
        </authorList>
    </citation>
    <scope>NUCLEOTIDE SEQUENCE</scope>
    <source>
        <strain evidence="5">NBRC 15828</strain>
    </source>
</reference>
<feature type="domain" description="FAD-binding" evidence="4">
    <location>
        <begin position="3"/>
        <end position="330"/>
    </location>
</feature>
<evidence type="ECO:0000259" key="4">
    <source>
        <dbReference type="Pfam" id="PF01494"/>
    </source>
</evidence>
<evidence type="ECO:0000256" key="2">
    <source>
        <dbReference type="ARBA" id="ARBA00022630"/>
    </source>
</evidence>
<dbReference type="Pfam" id="PF21274">
    <property type="entry name" value="Rng_hyd_C"/>
    <property type="match status" value="1"/>
</dbReference>
<dbReference type="RefSeq" id="WP_203937208.1">
    <property type="nucleotide sequence ID" value="NZ_BAAAGJ010000005.1"/>
</dbReference>
<name>A0A8J3Y5G9_9ACTN</name>
<dbReference type="Gene3D" id="3.30.70.2450">
    <property type="match status" value="1"/>
</dbReference>
<dbReference type="SUPFAM" id="SSF51905">
    <property type="entry name" value="FAD/NAD(P)-binding domain"/>
    <property type="match status" value="1"/>
</dbReference>
<comment type="cofactor">
    <cofactor evidence="1">
        <name>FAD</name>
        <dbReference type="ChEBI" id="CHEBI:57692"/>
    </cofactor>
</comment>
<evidence type="ECO:0000256" key="1">
    <source>
        <dbReference type="ARBA" id="ARBA00001974"/>
    </source>
</evidence>
<dbReference type="Gene3D" id="3.40.30.120">
    <property type="match status" value="1"/>
</dbReference>
<dbReference type="Pfam" id="PF01494">
    <property type="entry name" value="FAD_binding_3"/>
    <property type="match status" value="1"/>
</dbReference>
<gene>
    <name evidence="5" type="ORF">Sya03_12470</name>
</gene>
<dbReference type="AlphaFoldDB" id="A0A8J3Y5G9"/>
<dbReference type="InterPro" id="IPR050641">
    <property type="entry name" value="RIFMO-like"/>
</dbReference>
<dbReference type="GO" id="GO:0071949">
    <property type="term" value="F:FAD binding"/>
    <property type="evidence" value="ECO:0007669"/>
    <property type="project" value="InterPro"/>
</dbReference>
<protein>
    <submittedName>
        <fullName evidence="5">FAD-dependent oxidoreductase</fullName>
    </submittedName>
</protein>
<keyword evidence="6" id="KW-1185">Reference proteome</keyword>
<evidence type="ECO:0000313" key="6">
    <source>
        <dbReference type="Proteomes" id="UP000652013"/>
    </source>
</evidence>
<comment type="caution">
    <text evidence="5">The sequence shown here is derived from an EMBL/GenBank/DDBJ whole genome shotgun (WGS) entry which is preliminary data.</text>
</comment>
<proteinExistence type="predicted"/>
<dbReference type="PANTHER" id="PTHR43004">
    <property type="entry name" value="TRK SYSTEM POTASSIUM UPTAKE PROTEIN"/>
    <property type="match status" value="1"/>
</dbReference>
<sequence length="466" mass="49124">MDHDVIVAGAGPTGLTLAGDLAAAGLRTLVLERRSGTSNLTRAFAVHARTLEQLDARGLADELVATGTTVAGIRLFGRFAVDLGALPSRFPFVLITPQYETERLLHRRAVAAGAQIREGAELTGIDQDAGGVTVTTTAGTHTAAYVVGADGHRSGVRRAVGMPFPGRAVLRSIALADVRLADAPADVITVAATGDCLAFLAPFGDGWHRVIAWDRHNARPNDDPVDLEEIRDVTRRAHGTDFGMHSPRWLSRFHSDERQAPHYRTGRVFLAGDAAHVHSPAGGQGMNVGIQDAANLGWKLAAAVHGWAPPGLLDSYEAERHPVGRQVLRTSGALLRAATLRTAPQRLLRDTLGALALRTRPIARRAAATISALGVDYPDAPRAADRPLADGTRLYEALRAGRFVLTGPPDLAGPAAPWADRVLTAAADGPATLVRPDGHVAWTGPAERAPAALTRHAGHPVAARNG</sequence>
<evidence type="ECO:0000256" key="3">
    <source>
        <dbReference type="ARBA" id="ARBA00022827"/>
    </source>
</evidence>